<dbReference type="PANTHER" id="PTHR11895:SF7">
    <property type="entry name" value="GLUTAMYL-TRNA(GLN) AMIDOTRANSFERASE SUBUNIT A, MITOCHONDRIAL"/>
    <property type="match status" value="1"/>
</dbReference>
<dbReference type="OrthoDB" id="7931at2157"/>
<feature type="region of interest" description="Disordered" evidence="1">
    <location>
        <begin position="245"/>
        <end position="264"/>
    </location>
</feature>
<dbReference type="Gene3D" id="3.90.1300.10">
    <property type="entry name" value="Amidase signature (AS) domain"/>
    <property type="match status" value="1"/>
</dbReference>
<name>A0A2I8VJ28_9EURY</name>
<dbReference type="InterPro" id="IPR023631">
    <property type="entry name" value="Amidase_dom"/>
</dbReference>
<dbReference type="InterPro" id="IPR020556">
    <property type="entry name" value="Amidase_CS"/>
</dbReference>
<sequence>MTDTSSGSDPTEADRELMRSQAARLALDVSESTLDEILADALGSAPAERPPAETGDDRGHRADDDENALLAVYDEPRVESGHGTLVGTTVALKDNIAVADLEMTCGSEAYSVVPSFDASVVERLLAEGAGVVGKANMEPFAMGPTGEFSDFGHVTNPVDADRVPGGSSSGSGAAVAAGTVDVALGTDTGGSVRIPAACCGVVGVKPSHTLVPRHGFVDFAPSLDTIGPLARDVETAATVLESIAGPDRRDPTTSSARRVGSFTDDLDDADGLRVGLPSTPFSRSEPVVAEAVRSVATRLEAVGVDVREVPLDLGEMEAAYLNVGSAEFVWLLEQDGVVRGHGSGYSEELRAAFRAARERGLGDHVARRILPPAFLDARSEGRTYARARRKGIAFEERLDEAFESVDALVMPTLRDLPPNVGETTTRADFVPIIGNTAPFNIAGTPAVTVPVAEMSGVPVAAQAVAPRFEDDVALRVARALERVARQ</sequence>
<dbReference type="PANTHER" id="PTHR11895">
    <property type="entry name" value="TRANSAMIDASE"/>
    <property type="match status" value="1"/>
</dbReference>
<dbReference type="GO" id="GO:0016740">
    <property type="term" value="F:transferase activity"/>
    <property type="evidence" value="ECO:0007669"/>
    <property type="project" value="UniProtKB-KW"/>
</dbReference>
<dbReference type="EMBL" id="CP026309">
    <property type="protein sequence ID" value="AUV81932.1"/>
    <property type="molecule type" value="Genomic_DNA"/>
</dbReference>
<dbReference type="Proteomes" id="UP000236584">
    <property type="component" value="Chromosome"/>
</dbReference>
<dbReference type="RefSeq" id="WP_103425621.1">
    <property type="nucleotide sequence ID" value="NZ_CP026309.1"/>
</dbReference>
<evidence type="ECO:0000259" key="2">
    <source>
        <dbReference type="Pfam" id="PF01425"/>
    </source>
</evidence>
<keyword evidence="3" id="KW-0808">Transferase</keyword>
<organism evidence="3 4">
    <name type="scientific">Salinigranum rubrum</name>
    <dbReference type="NCBI Taxonomy" id="755307"/>
    <lineage>
        <taxon>Archaea</taxon>
        <taxon>Methanobacteriati</taxon>
        <taxon>Methanobacteriota</taxon>
        <taxon>Stenosarchaea group</taxon>
        <taxon>Halobacteria</taxon>
        <taxon>Halobacteriales</taxon>
        <taxon>Haloferacaceae</taxon>
        <taxon>Salinigranum</taxon>
    </lineage>
</organism>
<dbReference type="SUPFAM" id="SSF75304">
    <property type="entry name" value="Amidase signature (AS) enzymes"/>
    <property type="match status" value="1"/>
</dbReference>
<gene>
    <name evidence="3" type="ORF">C2R22_09955</name>
</gene>
<protein>
    <submittedName>
        <fullName evidence="3">Asp-tRNA(Asn)/Glu-tRNA(Gln) amidotransferase subunit GatA</fullName>
    </submittedName>
</protein>
<dbReference type="PROSITE" id="PS00571">
    <property type="entry name" value="AMIDASES"/>
    <property type="match status" value="1"/>
</dbReference>
<dbReference type="Pfam" id="PF01425">
    <property type="entry name" value="Amidase"/>
    <property type="match status" value="1"/>
</dbReference>
<dbReference type="GeneID" id="35592416"/>
<keyword evidence="4" id="KW-1185">Reference proteome</keyword>
<reference evidence="3 4" key="1">
    <citation type="submission" date="2018-01" db="EMBL/GenBank/DDBJ databases">
        <title>Complete genome sequence of Salinigranum rubrum GX10T, an extremely halophilic archaeon isolated from a marine solar saltern.</title>
        <authorList>
            <person name="Han S."/>
        </authorList>
    </citation>
    <scope>NUCLEOTIDE SEQUENCE [LARGE SCALE GENOMIC DNA]</scope>
    <source>
        <strain evidence="3 4">GX10</strain>
    </source>
</reference>
<dbReference type="InterPro" id="IPR000120">
    <property type="entry name" value="Amidase"/>
</dbReference>
<accession>A0A2I8VJ28</accession>
<evidence type="ECO:0000313" key="3">
    <source>
        <dbReference type="EMBL" id="AUV81932.1"/>
    </source>
</evidence>
<dbReference type="InterPro" id="IPR036928">
    <property type="entry name" value="AS_sf"/>
</dbReference>
<evidence type="ECO:0000313" key="4">
    <source>
        <dbReference type="Proteomes" id="UP000236584"/>
    </source>
</evidence>
<dbReference type="KEGG" id="srub:C2R22_09955"/>
<proteinExistence type="predicted"/>
<feature type="region of interest" description="Disordered" evidence="1">
    <location>
        <begin position="41"/>
        <end position="62"/>
    </location>
</feature>
<evidence type="ECO:0000256" key="1">
    <source>
        <dbReference type="SAM" id="MobiDB-lite"/>
    </source>
</evidence>
<feature type="domain" description="Amidase" evidence="2">
    <location>
        <begin position="77"/>
        <end position="471"/>
    </location>
</feature>
<dbReference type="AlphaFoldDB" id="A0A2I8VJ28"/>